<accession>E3EKV4</accession>
<evidence type="ECO:0000313" key="4">
    <source>
        <dbReference type="Proteomes" id="UP000006868"/>
    </source>
</evidence>
<dbReference type="InterPro" id="IPR027417">
    <property type="entry name" value="P-loop_NTPase"/>
</dbReference>
<dbReference type="PATRIC" id="fig|886882.15.peg.5782"/>
<dbReference type="Gene3D" id="1.10.8.730">
    <property type="match status" value="1"/>
</dbReference>
<geneLocation type="plasmid" evidence="3 4">
    <name>pSC2</name>
</geneLocation>
<dbReference type="SUPFAM" id="SSF52540">
    <property type="entry name" value="P-loop containing nucleoside triphosphate hydrolases"/>
    <property type="match status" value="1"/>
</dbReference>
<dbReference type="PANTHER" id="PTHR30121:SF12">
    <property type="entry name" value="TYPE IV SECRETION SYSTEM PROTEIN CAGE"/>
    <property type="match status" value="1"/>
</dbReference>
<evidence type="ECO:0000259" key="2">
    <source>
        <dbReference type="Pfam" id="PF19044"/>
    </source>
</evidence>
<protein>
    <submittedName>
        <fullName evidence="3">Conjugal transfer protein TraC</fullName>
    </submittedName>
</protein>
<proteinExistence type="predicted"/>
<feature type="domain" description="TraG P-loop" evidence="2">
    <location>
        <begin position="237"/>
        <end position="600"/>
    </location>
</feature>
<dbReference type="KEGG" id="ppm:PPSC2_27320"/>
<dbReference type="InterPro" id="IPR051162">
    <property type="entry name" value="T4SS_component"/>
</dbReference>
<dbReference type="Pfam" id="PF19044">
    <property type="entry name" value="P-loop_TraG"/>
    <property type="match status" value="1"/>
</dbReference>
<dbReference type="eggNOG" id="COG3451">
    <property type="taxonomic scope" value="Bacteria"/>
</dbReference>
<organism evidence="3 4">
    <name type="scientific">Paenibacillus polymyxa (strain SC2)</name>
    <name type="common">Bacillus polymyxa</name>
    <dbReference type="NCBI Taxonomy" id="886882"/>
    <lineage>
        <taxon>Bacteria</taxon>
        <taxon>Bacillati</taxon>
        <taxon>Bacillota</taxon>
        <taxon>Bacilli</taxon>
        <taxon>Bacillales</taxon>
        <taxon>Paenibacillaceae</taxon>
        <taxon>Paenibacillus</taxon>
    </lineage>
</organism>
<reference evidence="3 4" key="1">
    <citation type="journal article" date="2011" name="J. Bacteriol.">
        <title>Complete genome sequence of Paenibacillus polymyxa SC2, a strain of plant growth-promoting Rhizobacterium with broad-spectrum antimicrobial activity.</title>
        <authorList>
            <person name="Ma M."/>
            <person name="Wang C."/>
            <person name="Ding Y."/>
            <person name="Li L."/>
            <person name="Shen D."/>
            <person name="Jiang X."/>
            <person name="Guan D."/>
            <person name="Cao F."/>
            <person name="Chen H."/>
            <person name="Feng R."/>
            <person name="Wang X."/>
            <person name="Ge Y."/>
            <person name="Yao L."/>
            <person name="Bing X."/>
            <person name="Yang X."/>
            <person name="Li J."/>
            <person name="Du B."/>
        </authorList>
    </citation>
    <scope>NUCLEOTIDE SEQUENCE [LARGE SCALE GENOMIC DNA]</scope>
    <source>
        <strain evidence="3 4">SC2</strain>
        <plasmid evidence="4">pSC2</plasmid>
    </source>
</reference>
<dbReference type="EMBL" id="CP002214">
    <property type="protein sequence ID" value="ADO59555.2"/>
    <property type="molecule type" value="Genomic_DNA"/>
</dbReference>
<feature type="coiled-coil region" evidence="1">
    <location>
        <begin position="91"/>
        <end position="168"/>
    </location>
</feature>
<dbReference type="AlphaFoldDB" id="E3EKV4"/>
<gene>
    <name evidence="3" type="ORF">PPSC2_27320</name>
</gene>
<dbReference type="PANTHER" id="PTHR30121">
    <property type="entry name" value="UNCHARACTERIZED PROTEIN YJGR-RELATED"/>
    <property type="match status" value="1"/>
</dbReference>
<keyword evidence="3" id="KW-0614">Plasmid</keyword>
<dbReference type="Gene3D" id="3.40.50.300">
    <property type="entry name" value="P-loop containing nucleotide triphosphate hydrolases"/>
    <property type="match status" value="1"/>
</dbReference>
<dbReference type="Proteomes" id="UP000006868">
    <property type="component" value="Plasmid pSC2"/>
</dbReference>
<keyword evidence="1" id="KW-0175">Coiled coil</keyword>
<name>E3EKV4_PAEPS</name>
<dbReference type="HOGENOM" id="CLU_009097_4_1_9"/>
<evidence type="ECO:0000256" key="1">
    <source>
        <dbReference type="SAM" id="Coils"/>
    </source>
</evidence>
<sequence>MNAKEKPSQKSMSEVSVLGKGIRTVKDLFAPPSFDRGNESYMKVGNKYVRSFIMNGFPANVSVGWLDQLFNYDGDMDTAIYVEPTDERTALDELTAKITQFEAQLQMEYQKGNIKNITRLKNNVTQLYDQRERLERNYENLFHVQIASNLYTDSVEELEKETQKLDNKLKGRKIFHMPVYLRQDDGYKTVLPFGKSYIPDKFRNFNSGALTACFPFYNSEISHATGVFLGVNISTMTPMLVDFYDRDKLLNGNLTVFGQAGSGKTFLVSMLTLRSALKGVRTVIIDPEGEYKKLTKAVGGSHIYIAPDSRTHINPFDLEESELTDEEIAEGKPEVDIKGKVSDVLNLIAVMAGGLNREEQSSVSSIINEVYQDQGFNETRQSLYVTEPIFNEDTGEFYHDGVKKPMPTFSTFHNKLVQWANEKNNDRLTRLANALNMFKKGGVYDMFDCQTSDDLKDFKNSPIVTFDISRLEESVLRPIGMYIALSWTWEKFIKKNPEIKKRIVCDEAWMLVNKNMAGFEYTAQFLENAARRIRKRNGGLLVASQNFVEFANNDQGKAVLTNAVTNIFLRQDATDIDAVQDTFKLSDGERNFLLSAKKGEFLIKMNGESSVAYAMSFPYEKELISKAYVSKD</sequence>
<evidence type="ECO:0000313" key="3">
    <source>
        <dbReference type="EMBL" id="ADO59555.2"/>
    </source>
</evidence>
<dbReference type="CDD" id="cd01127">
    <property type="entry name" value="TrwB_TraG_TraD_VirD4"/>
    <property type="match status" value="2"/>
</dbReference>
<dbReference type="InterPro" id="IPR043964">
    <property type="entry name" value="P-loop_TraG"/>
</dbReference>